<keyword evidence="3" id="KW-0804">Transcription</keyword>
<evidence type="ECO:0000313" key="5">
    <source>
        <dbReference type="EMBL" id="KOY83514.1"/>
    </source>
</evidence>
<evidence type="ECO:0000256" key="3">
    <source>
        <dbReference type="ARBA" id="ARBA00023163"/>
    </source>
</evidence>
<dbReference type="EMBL" id="LGCI01000005">
    <property type="protein sequence ID" value="KOY83514.1"/>
    <property type="molecule type" value="Genomic_DNA"/>
</dbReference>
<dbReference type="GO" id="GO:0003700">
    <property type="term" value="F:DNA-binding transcription factor activity"/>
    <property type="evidence" value="ECO:0007669"/>
    <property type="project" value="InterPro"/>
</dbReference>
<dbReference type="GO" id="GO:0003677">
    <property type="term" value="F:DNA binding"/>
    <property type="evidence" value="ECO:0007669"/>
    <property type="project" value="UniProtKB-KW"/>
</dbReference>
<dbReference type="OrthoDB" id="114741at2"/>
<dbReference type="STRING" id="33935.ADM90_09725"/>
<evidence type="ECO:0000259" key="4">
    <source>
        <dbReference type="PROSITE" id="PS50949"/>
    </source>
</evidence>
<accession>A0A0N0CWX8</accession>
<dbReference type="SUPFAM" id="SSF46785">
    <property type="entry name" value="Winged helix' DNA-binding domain"/>
    <property type="match status" value="1"/>
</dbReference>
<gene>
    <name evidence="5" type="ORF">ADM90_09725</name>
</gene>
<dbReference type="PANTHER" id="PTHR43537:SF5">
    <property type="entry name" value="UXU OPERON TRANSCRIPTIONAL REGULATOR"/>
    <property type="match status" value="1"/>
</dbReference>
<dbReference type="Pfam" id="PF00392">
    <property type="entry name" value="GntR"/>
    <property type="match status" value="1"/>
</dbReference>
<dbReference type="Gene3D" id="1.20.120.530">
    <property type="entry name" value="GntR ligand-binding domain-like"/>
    <property type="match status" value="1"/>
</dbReference>
<keyword evidence="2" id="KW-0238">DNA-binding</keyword>
<reference evidence="5 6" key="1">
    <citation type="submission" date="2015-07" db="EMBL/GenBank/DDBJ databases">
        <title>Genome sequencing project for genomic taxonomy and phylogenomics of Bacillus-like bacteria.</title>
        <authorList>
            <person name="Liu B."/>
            <person name="Wang J."/>
            <person name="Zhu Y."/>
            <person name="Liu G."/>
            <person name="Chen Q."/>
            <person name="Chen Z."/>
            <person name="Che J."/>
            <person name="Ge C."/>
            <person name="Shi H."/>
            <person name="Pan Z."/>
            <person name="Liu X."/>
        </authorList>
    </citation>
    <scope>NUCLEOTIDE SEQUENCE [LARGE SCALE GENOMIC DNA]</scope>
    <source>
        <strain evidence="5 6">DSM 54</strain>
    </source>
</reference>
<dbReference type="InterPro" id="IPR008920">
    <property type="entry name" value="TF_FadR/GntR_C"/>
</dbReference>
<dbReference type="AlphaFoldDB" id="A0A0N0CWX8"/>
<dbReference type="PATRIC" id="fig|33935.3.peg.1449"/>
<dbReference type="SUPFAM" id="SSF48008">
    <property type="entry name" value="GntR ligand-binding domain-like"/>
    <property type="match status" value="1"/>
</dbReference>
<organism evidence="5 6">
    <name type="scientific">Lysinibacillus macroides</name>
    <dbReference type="NCBI Taxonomy" id="33935"/>
    <lineage>
        <taxon>Bacteria</taxon>
        <taxon>Bacillati</taxon>
        <taxon>Bacillota</taxon>
        <taxon>Bacilli</taxon>
        <taxon>Bacillales</taxon>
        <taxon>Bacillaceae</taxon>
        <taxon>Lysinibacillus</taxon>
    </lineage>
</organism>
<evidence type="ECO:0000256" key="2">
    <source>
        <dbReference type="ARBA" id="ARBA00023125"/>
    </source>
</evidence>
<proteinExistence type="predicted"/>
<dbReference type="Gene3D" id="1.10.10.10">
    <property type="entry name" value="Winged helix-like DNA-binding domain superfamily/Winged helix DNA-binding domain"/>
    <property type="match status" value="1"/>
</dbReference>
<feature type="domain" description="HTH gntR-type" evidence="4">
    <location>
        <begin position="2"/>
        <end position="69"/>
    </location>
</feature>
<keyword evidence="6" id="KW-1185">Reference proteome</keyword>
<dbReference type="InterPro" id="IPR036390">
    <property type="entry name" value="WH_DNA-bd_sf"/>
</dbReference>
<sequence>MKRPTEIAYEFIKERILEGIYQPSQKLIENDLSLEIGVSRNTVKKALLKLEQENLVVLEKNKGATIKSFSLDEINNFLKIREVLEGLIASDAAQNITAEDLQKLDTILMEMKSHLQNHDFDAYSQSNLDFHEVIYNASHNQQAVDMVKIIKQQLKRLQFKTILVPGRNENSLEEHRHILEALQNHDAEQAENYLKRHVENIRHTILNNYNVLL</sequence>
<dbReference type="RefSeq" id="WP_053994760.1">
    <property type="nucleotide sequence ID" value="NZ_CP065643.1"/>
</dbReference>
<dbReference type="PROSITE" id="PS50949">
    <property type="entry name" value="HTH_GNTR"/>
    <property type="match status" value="1"/>
</dbReference>
<keyword evidence="1" id="KW-0805">Transcription regulation</keyword>
<name>A0A0N0CWX8_9BACI</name>
<dbReference type="InterPro" id="IPR036388">
    <property type="entry name" value="WH-like_DNA-bd_sf"/>
</dbReference>
<dbReference type="PANTHER" id="PTHR43537">
    <property type="entry name" value="TRANSCRIPTIONAL REGULATOR, GNTR FAMILY"/>
    <property type="match status" value="1"/>
</dbReference>
<dbReference type="Pfam" id="PF07729">
    <property type="entry name" value="FCD"/>
    <property type="match status" value="1"/>
</dbReference>
<protein>
    <submittedName>
        <fullName evidence="5">Transcriptional regulator</fullName>
    </submittedName>
</protein>
<dbReference type="InterPro" id="IPR011711">
    <property type="entry name" value="GntR_C"/>
</dbReference>
<dbReference type="SMART" id="SM00895">
    <property type="entry name" value="FCD"/>
    <property type="match status" value="1"/>
</dbReference>
<comment type="caution">
    <text evidence="5">The sequence shown here is derived from an EMBL/GenBank/DDBJ whole genome shotgun (WGS) entry which is preliminary data.</text>
</comment>
<dbReference type="Proteomes" id="UP000037977">
    <property type="component" value="Unassembled WGS sequence"/>
</dbReference>
<dbReference type="CDD" id="cd07377">
    <property type="entry name" value="WHTH_GntR"/>
    <property type="match status" value="1"/>
</dbReference>
<evidence type="ECO:0000256" key="1">
    <source>
        <dbReference type="ARBA" id="ARBA00023015"/>
    </source>
</evidence>
<evidence type="ECO:0000313" key="6">
    <source>
        <dbReference type="Proteomes" id="UP000037977"/>
    </source>
</evidence>
<dbReference type="SMART" id="SM00345">
    <property type="entry name" value="HTH_GNTR"/>
    <property type="match status" value="1"/>
</dbReference>
<dbReference type="InterPro" id="IPR000524">
    <property type="entry name" value="Tscrpt_reg_HTH_GntR"/>
</dbReference>